<feature type="domain" description="Apiosidase-like catalytic" evidence="1">
    <location>
        <begin position="107"/>
        <end position="439"/>
    </location>
</feature>
<dbReference type="InterPro" id="IPR013783">
    <property type="entry name" value="Ig-like_fold"/>
</dbReference>
<comment type="caution">
    <text evidence="3">The sequence shown here is derived from an EMBL/GenBank/DDBJ whole genome shotgun (WGS) entry which is preliminary data.</text>
</comment>
<dbReference type="AlphaFoldDB" id="A0A328UAD0"/>
<sequence>MKTVTQNRVAEIVLSSVKSYQDPFNEVQVKAVFTEPNGNEKTVFGFWSGGNVWRIRYSSAQTGLHTYITTSSDPKNEALNEQTGTIEVTAYEGDNPLYKHGALRSSANKTHLEHVDGTPFFWLADTWWMSLTKRLAWPDDFQLLVNDRVKKGFTVVQLVAGLFPDMNPLDQRGANEAGLAWNDDFTRINPAYFDKADEKIGHLVESGLVPCIVGCWGYYLDYAGKEAITKHWDYLLARYGAYNVFWCMAGEALMPFYLSEAHHDPDKNAVYIEQIRQEWTELTRSIKSKDPFQRPITIHPTNYGHKMVDDPALLDLDMLQTGHSGFQDFDNTYEMIKTAVESKPRLPVINSEVCYEGLGATSFEDIQRYLFWSCVLSGACGHTYGANGIWQVNSKQQIYGASPHGGTWGNTTWEEAYQFKGSLHVGIGKKILDKYNWWEFEPHQEWIDHPGRKQVKPFAAGIAGQIRVIFLPFLGGCSWSGVKINGIEDGVKYEAFHIDPITGEEFELGEVTPEGSSWMSPKPRVFQDWILVLKRRA</sequence>
<dbReference type="Pfam" id="PF16586">
    <property type="entry name" value="DUF5060"/>
    <property type="match status" value="1"/>
</dbReference>
<protein>
    <recommendedName>
        <fullName evidence="5">DUF4038 domain-containing protein</fullName>
    </recommendedName>
</protein>
<name>A0A328UAD0_9BACL</name>
<reference evidence="3 4" key="1">
    <citation type="submission" date="2018-06" db="EMBL/GenBank/DDBJ databases">
        <title>Paenibacillus montanisoli sp. nov., isolated from mountain area soil.</title>
        <authorList>
            <person name="Wu M."/>
        </authorList>
    </citation>
    <scope>NUCLEOTIDE SEQUENCE [LARGE SCALE GENOMIC DNA]</scope>
    <source>
        <strain evidence="3 4">RA17</strain>
    </source>
</reference>
<gene>
    <name evidence="3" type="ORF">DL346_05415</name>
</gene>
<feature type="domain" description="DUF5060" evidence="2">
    <location>
        <begin position="4"/>
        <end position="71"/>
    </location>
</feature>
<dbReference type="PANTHER" id="PTHR37836:SF2">
    <property type="entry name" value="DUF4038 DOMAIN-CONTAINING PROTEIN"/>
    <property type="match status" value="1"/>
</dbReference>
<accession>A0A328UAD0</accession>
<dbReference type="OrthoDB" id="59486at2"/>
<dbReference type="InterPro" id="IPR017853">
    <property type="entry name" value="GH"/>
</dbReference>
<evidence type="ECO:0008006" key="5">
    <source>
        <dbReference type="Google" id="ProtNLM"/>
    </source>
</evidence>
<evidence type="ECO:0000259" key="1">
    <source>
        <dbReference type="Pfam" id="PF13204"/>
    </source>
</evidence>
<dbReference type="InterPro" id="IPR025277">
    <property type="entry name" value="Apiosidase-like_cat_dom"/>
</dbReference>
<organism evidence="3 4">
    <name type="scientific">Paenibacillus montanisoli</name>
    <dbReference type="NCBI Taxonomy" id="2081970"/>
    <lineage>
        <taxon>Bacteria</taxon>
        <taxon>Bacillati</taxon>
        <taxon>Bacillota</taxon>
        <taxon>Bacilli</taxon>
        <taxon>Bacillales</taxon>
        <taxon>Paenibacillaceae</taxon>
        <taxon>Paenibacillus</taxon>
    </lineage>
</organism>
<dbReference type="SUPFAM" id="SSF51445">
    <property type="entry name" value="(Trans)glycosidases"/>
    <property type="match status" value="1"/>
</dbReference>
<dbReference type="EMBL" id="QLUW01000001">
    <property type="protein sequence ID" value="RAP77895.1"/>
    <property type="molecule type" value="Genomic_DNA"/>
</dbReference>
<dbReference type="InterPro" id="IPR032260">
    <property type="entry name" value="DUF5060"/>
</dbReference>
<dbReference type="PANTHER" id="PTHR37836">
    <property type="entry name" value="LMO1036 PROTEIN"/>
    <property type="match status" value="1"/>
</dbReference>
<dbReference type="Gene3D" id="2.60.40.10">
    <property type="entry name" value="Immunoglobulins"/>
    <property type="match status" value="1"/>
</dbReference>
<evidence type="ECO:0000313" key="4">
    <source>
        <dbReference type="Proteomes" id="UP000249260"/>
    </source>
</evidence>
<dbReference type="Gene3D" id="3.20.20.80">
    <property type="entry name" value="Glycosidases"/>
    <property type="match status" value="1"/>
</dbReference>
<dbReference type="RefSeq" id="WP_112881018.1">
    <property type="nucleotide sequence ID" value="NZ_QLUW01000001.1"/>
</dbReference>
<evidence type="ECO:0000313" key="3">
    <source>
        <dbReference type="EMBL" id="RAP77895.1"/>
    </source>
</evidence>
<dbReference type="Proteomes" id="UP000249260">
    <property type="component" value="Unassembled WGS sequence"/>
</dbReference>
<keyword evidence="4" id="KW-1185">Reference proteome</keyword>
<dbReference type="Pfam" id="PF13204">
    <property type="entry name" value="Apiosidase"/>
    <property type="match status" value="1"/>
</dbReference>
<evidence type="ECO:0000259" key="2">
    <source>
        <dbReference type="Pfam" id="PF16586"/>
    </source>
</evidence>
<proteinExistence type="predicted"/>